<comment type="catalytic activity">
    <reaction evidence="19">
        <text>L-seryl-[protein] + ATP = O-phospho-L-seryl-[protein] + ADP + H(+)</text>
        <dbReference type="Rhea" id="RHEA:17989"/>
        <dbReference type="Rhea" id="RHEA-COMP:9863"/>
        <dbReference type="Rhea" id="RHEA-COMP:11604"/>
        <dbReference type="ChEBI" id="CHEBI:15378"/>
        <dbReference type="ChEBI" id="CHEBI:29999"/>
        <dbReference type="ChEBI" id="CHEBI:30616"/>
        <dbReference type="ChEBI" id="CHEBI:83421"/>
        <dbReference type="ChEBI" id="CHEBI:456216"/>
        <dbReference type="EC" id="2.7.11.1"/>
    </reaction>
</comment>
<dbReference type="EMBL" id="JAUHHV010000001">
    <property type="protein sequence ID" value="KAK1437920.1"/>
    <property type="molecule type" value="Genomic_DNA"/>
</dbReference>
<keyword evidence="16" id="KW-0675">Receptor</keyword>
<feature type="domain" description="Bulb-type lectin" evidence="20">
    <location>
        <begin position="56"/>
        <end position="181"/>
    </location>
</feature>
<evidence type="ECO:0000256" key="8">
    <source>
        <dbReference type="ARBA" id="ARBA00022729"/>
    </source>
</evidence>
<evidence type="ECO:0000313" key="21">
    <source>
        <dbReference type="EMBL" id="KAK1437920.1"/>
    </source>
</evidence>
<dbReference type="AlphaFoldDB" id="A0AAD8LI20"/>
<evidence type="ECO:0000256" key="5">
    <source>
        <dbReference type="ARBA" id="ARBA00022553"/>
    </source>
</evidence>
<comment type="caution">
    <text evidence="21">The sequence shown here is derived from an EMBL/GenBank/DDBJ whole genome shotgun (WGS) entry which is preliminary data.</text>
</comment>
<dbReference type="PANTHER" id="PTHR32444">
    <property type="entry name" value="BULB-TYPE LECTIN DOMAIN-CONTAINING PROTEIN"/>
    <property type="match status" value="1"/>
</dbReference>
<evidence type="ECO:0000256" key="14">
    <source>
        <dbReference type="ARBA" id="ARBA00023136"/>
    </source>
</evidence>
<keyword evidence="9" id="KW-0430">Lectin</keyword>
<keyword evidence="3" id="KW-1003">Cell membrane</keyword>
<dbReference type="PROSITE" id="PS50927">
    <property type="entry name" value="BULB_LECTIN"/>
    <property type="match status" value="1"/>
</dbReference>
<evidence type="ECO:0000256" key="12">
    <source>
        <dbReference type="ARBA" id="ARBA00022840"/>
    </source>
</evidence>
<evidence type="ECO:0000313" key="22">
    <source>
        <dbReference type="Proteomes" id="UP001229421"/>
    </source>
</evidence>
<keyword evidence="17" id="KW-0325">Glycoprotein</keyword>
<comment type="catalytic activity">
    <reaction evidence="18">
        <text>L-threonyl-[protein] + ATP = O-phospho-L-threonyl-[protein] + ADP + H(+)</text>
        <dbReference type="Rhea" id="RHEA:46608"/>
        <dbReference type="Rhea" id="RHEA-COMP:11060"/>
        <dbReference type="Rhea" id="RHEA-COMP:11605"/>
        <dbReference type="ChEBI" id="CHEBI:15378"/>
        <dbReference type="ChEBI" id="CHEBI:30013"/>
        <dbReference type="ChEBI" id="CHEBI:30616"/>
        <dbReference type="ChEBI" id="CHEBI:61977"/>
        <dbReference type="ChEBI" id="CHEBI:456216"/>
        <dbReference type="EC" id="2.7.11.1"/>
    </reaction>
</comment>
<evidence type="ECO:0000256" key="13">
    <source>
        <dbReference type="ARBA" id="ARBA00022989"/>
    </source>
</evidence>
<evidence type="ECO:0000256" key="9">
    <source>
        <dbReference type="ARBA" id="ARBA00022734"/>
    </source>
</evidence>
<dbReference type="SUPFAM" id="SSF51110">
    <property type="entry name" value="alpha-D-mannose-specific plant lectins"/>
    <property type="match status" value="1"/>
</dbReference>
<keyword evidence="4" id="KW-0723">Serine/threonine-protein kinase</keyword>
<evidence type="ECO:0000256" key="2">
    <source>
        <dbReference type="ARBA" id="ARBA00012513"/>
    </source>
</evidence>
<dbReference type="EC" id="2.7.11.1" evidence="2"/>
<evidence type="ECO:0000256" key="18">
    <source>
        <dbReference type="ARBA" id="ARBA00047899"/>
    </source>
</evidence>
<keyword evidence="15" id="KW-1015">Disulfide bond</keyword>
<comment type="subcellular location">
    <subcellularLocation>
        <location evidence="1">Cell membrane</location>
        <topology evidence="1">Single-pass type I membrane protein</topology>
    </subcellularLocation>
</comment>
<keyword evidence="5" id="KW-0597">Phosphoprotein</keyword>
<keyword evidence="12" id="KW-0067">ATP-binding</keyword>
<dbReference type="GO" id="GO:0005524">
    <property type="term" value="F:ATP binding"/>
    <property type="evidence" value="ECO:0007669"/>
    <property type="project" value="UniProtKB-KW"/>
</dbReference>
<dbReference type="PANTHER" id="PTHR32444:SF247">
    <property type="entry name" value="OS01G0958200 PROTEIN"/>
    <property type="match status" value="1"/>
</dbReference>
<dbReference type="GO" id="GO:0005886">
    <property type="term" value="C:plasma membrane"/>
    <property type="evidence" value="ECO:0007669"/>
    <property type="project" value="UniProtKB-SubCell"/>
</dbReference>
<evidence type="ECO:0000256" key="4">
    <source>
        <dbReference type="ARBA" id="ARBA00022527"/>
    </source>
</evidence>
<protein>
    <recommendedName>
        <fullName evidence="2">non-specific serine/threonine protein kinase</fullName>
        <ecNumber evidence="2">2.7.11.1</ecNumber>
    </recommendedName>
</protein>
<dbReference type="SMART" id="SM00108">
    <property type="entry name" value="B_lectin"/>
    <property type="match status" value="1"/>
</dbReference>
<dbReference type="FunFam" id="2.90.10.10:FF:000009">
    <property type="entry name" value="Receptor-like serine/threonine-protein kinase SD1-8"/>
    <property type="match status" value="1"/>
</dbReference>
<dbReference type="Gene3D" id="2.90.10.10">
    <property type="entry name" value="Bulb-type lectin domain"/>
    <property type="match status" value="1"/>
</dbReference>
<keyword evidence="10" id="KW-0547">Nucleotide-binding</keyword>
<accession>A0AAD8LI20</accession>
<gene>
    <name evidence="21" type="ORF">QVD17_03720</name>
</gene>
<keyword evidence="7" id="KW-0812">Transmembrane</keyword>
<keyword evidence="13" id="KW-1133">Transmembrane helix</keyword>
<sequence>MIFKLVCLFGKTFIGFEVCLFKNNDSSGSQIVTVQSLMEFLLILCFSLVISPSFGADTIFANQSLTGDETIVSKGGNFELGFFKAGNSSNYFIGIWYTNISFNPLTIVWVANRETPISDRFISELKIVNGNLVLLNESKVPIWSTNVTTTRGLNSSTAVLLDDANLVLSDGSKSGEPIWQSFDHPVHTWLPGAKLGYDYRTNKSQLLTSWRSNEDPGVGLFSFESFTDDVEDVPFFIVSSSTESDNSMCVSS</sequence>
<evidence type="ECO:0000256" key="10">
    <source>
        <dbReference type="ARBA" id="ARBA00022741"/>
    </source>
</evidence>
<evidence type="ECO:0000256" key="17">
    <source>
        <dbReference type="ARBA" id="ARBA00023180"/>
    </source>
</evidence>
<evidence type="ECO:0000256" key="16">
    <source>
        <dbReference type="ARBA" id="ARBA00023170"/>
    </source>
</evidence>
<organism evidence="21 22">
    <name type="scientific">Tagetes erecta</name>
    <name type="common">African marigold</name>
    <dbReference type="NCBI Taxonomy" id="13708"/>
    <lineage>
        <taxon>Eukaryota</taxon>
        <taxon>Viridiplantae</taxon>
        <taxon>Streptophyta</taxon>
        <taxon>Embryophyta</taxon>
        <taxon>Tracheophyta</taxon>
        <taxon>Spermatophyta</taxon>
        <taxon>Magnoliopsida</taxon>
        <taxon>eudicotyledons</taxon>
        <taxon>Gunneridae</taxon>
        <taxon>Pentapetalae</taxon>
        <taxon>asterids</taxon>
        <taxon>campanulids</taxon>
        <taxon>Asterales</taxon>
        <taxon>Asteraceae</taxon>
        <taxon>Asteroideae</taxon>
        <taxon>Heliantheae alliance</taxon>
        <taxon>Tageteae</taxon>
        <taxon>Tagetes</taxon>
    </lineage>
</organism>
<evidence type="ECO:0000256" key="15">
    <source>
        <dbReference type="ARBA" id="ARBA00023157"/>
    </source>
</evidence>
<dbReference type="InterPro" id="IPR036426">
    <property type="entry name" value="Bulb-type_lectin_dom_sf"/>
</dbReference>
<evidence type="ECO:0000259" key="20">
    <source>
        <dbReference type="PROSITE" id="PS50927"/>
    </source>
</evidence>
<keyword evidence="8" id="KW-0732">Signal</keyword>
<reference evidence="21" key="1">
    <citation type="journal article" date="2023" name="bioRxiv">
        <title>Improved chromosome-level genome assembly for marigold (Tagetes erecta).</title>
        <authorList>
            <person name="Jiang F."/>
            <person name="Yuan L."/>
            <person name="Wang S."/>
            <person name="Wang H."/>
            <person name="Xu D."/>
            <person name="Wang A."/>
            <person name="Fan W."/>
        </authorList>
    </citation>
    <scope>NUCLEOTIDE SEQUENCE</scope>
    <source>
        <strain evidence="21">WSJ</strain>
        <tissue evidence="21">Leaf</tissue>
    </source>
</reference>
<dbReference type="CDD" id="cd00028">
    <property type="entry name" value="B_lectin"/>
    <property type="match status" value="1"/>
</dbReference>
<keyword evidence="14" id="KW-0472">Membrane</keyword>
<dbReference type="GO" id="GO:0030246">
    <property type="term" value="F:carbohydrate binding"/>
    <property type="evidence" value="ECO:0007669"/>
    <property type="project" value="UniProtKB-KW"/>
</dbReference>
<name>A0AAD8LI20_TARER</name>
<evidence type="ECO:0000256" key="19">
    <source>
        <dbReference type="ARBA" id="ARBA00048679"/>
    </source>
</evidence>
<evidence type="ECO:0000256" key="3">
    <source>
        <dbReference type="ARBA" id="ARBA00022475"/>
    </source>
</evidence>
<evidence type="ECO:0000256" key="1">
    <source>
        <dbReference type="ARBA" id="ARBA00004251"/>
    </source>
</evidence>
<dbReference type="GO" id="GO:0004674">
    <property type="term" value="F:protein serine/threonine kinase activity"/>
    <property type="evidence" value="ECO:0007669"/>
    <property type="project" value="UniProtKB-KW"/>
</dbReference>
<keyword evidence="11" id="KW-0418">Kinase</keyword>
<evidence type="ECO:0000256" key="11">
    <source>
        <dbReference type="ARBA" id="ARBA00022777"/>
    </source>
</evidence>
<dbReference type="InterPro" id="IPR001480">
    <property type="entry name" value="Bulb-type_lectin_dom"/>
</dbReference>
<keyword evidence="6" id="KW-0808">Transferase</keyword>
<evidence type="ECO:0000256" key="6">
    <source>
        <dbReference type="ARBA" id="ARBA00022679"/>
    </source>
</evidence>
<proteinExistence type="predicted"/>
<keyword evidence="22" id="KW-1185">Reference proteome</keyword>
<evidence type="ECO:0000256" key="7">
    <source>
        <dbReference type="ARBA" id="ARBA00022692"/>
    </source>
</evidence>
<dbReference type="Pfam" id="PF01453">
    <property type="entry name" value="B_lectin"/>
    <property type="match status" value="1"/>
</dbReference>
<dbReference type="Proteomes" id="UP001229421">
    <property type="component" value="Unassembled WGS sequence"/>
</dbReference>